<dbReference type="AlphaFoldDB" id="A0A6I1MJB4"/>
<sequence>MGHYNNEYEKYYSKLLNIKKIEQENTDKLIFYEKQSNKKNNSTVLMELKKTLFFGTIASLVMISILLLCKNSENYFGKNIYIQMKKIVSTNFYYKNLNNDEFNKRSAITKTNTLVDKEDNNSKEEKINSFDNFVVVKKNKLELLKESKVIICEGVLSDKTEVAGEKGLIINGTNKEVRIVLDGKVIKVDKHKELGFEVVIDHGEDIKTKYLNIKDVKVNVGDIVKENSIIGYSLNNKEKNLNGILFQILSGENIQNVKEYNNFINN</sequence>
<comment type="caution">
    <text evidence="3">The sequence shown here is derived from an EMBL/GenBank/DDBJ whole genome shotgun (WGS) entry which is preliminary data.</text>
</comment>
<dbReference type="CDD" id="cd12797">
    <property type="entry name" value="M23_peptidase"/>
    <property type="match status" value="1"/>
</dbReference>
<keyword evidence="1" id="KW-1133">Transmembrane helix</keyword>
<dbReference type="EMBL" id="WHJC01000009">
    <property type="protein sequence ID" value="MPQ42488.1"/>
    <property type="molecule type" value="Genomic_DNA"/>
</dbReference>
<evidence type="ECO:0000256" key="1">
    <source>
        <dbReference type="SAM" id="Phobius"/>
    </source>
</evidence>
<name>A0A6I1MJB4_9CLOT</name>
<dbReference type="InterPro" id="IPR016047">
    <property type="entry name" value="M23ase_b-sheet_dom"/>
</dbReference>
<dbReference type="Pfam" id="PF01551">
    <property type="entry name" value="Peptidase_M23"/>
    <property type="match status" value="1"/>
</dbReference>
<organism evidence="3 4">
    <name type="scientific">Clostridium tarantellae</name>
    <dbReference type="NCBI Taxonomy" id="39493"/>
    <lineage>
        <taxon>Bacteria</taxon>
        <taxon>Bacillati</taxon>
        <taxon>Bacillota</taxon>
        <taxon>Clostridia</taxon>
        <taxon>Eubacteriales</taxon>
        <taxon>Clostridiaceae</taxon>
        <taxon>Clostridium</taxon>
    </lineage>
</organism>
<evidence type="ECO:0000313" key="3">
    <source>
        <dbReference type="EMBL" id="MPQ42488.1"/>
    </source>
</evidence>
<evidence type="ECO:0000313" key="4">
    <source>
        <dbReference type="Proteomes" id="UP000430345"/>
    </source>
</evidence>
<dbReference type="InterPro" id="IPR011055">
    <property type="entry name" value="Dup_hybrid_motif"/>
</dbReference>
<evidence type="ECO:0000259" key="2">
    <source>
        <dbReference type="Pfam" id="PF01551"/>
    </source>
</evidence>
<keyword evidence="1" id="KW-0472">Membrane</keyword>
<dbReference type="OrthoDB" id="2083169at2"/>
<reference evidence="3 4" key="1">
    <citation type="submission" date="2019-10" db="EMBL/GenBank/DDBJ databases">
        <title>The Genome Sequence of Clostridium tarantellae Isolated from Fish Brain.</title>
        <authorList>
            <person name="Bano L."/>
            <person name="Kiel M."/>
            <person name="Sales G."/>
            <person name="Doxey A.C."/>
            <person name="Mansfield M.J."/>
            <person name="Schiavone M."/>
            <person name="Rossetto O."/>
            <person name="Pirazzini M."/>
            <person name="Dobrindt U."/>
            <person name="Montecucco C."/>
        </authorList>
    </citation>
    <scope>NUCLEOTIDE SEQUENCE [LARGE SCALE GENOMIC DNA]</scope>
    <source>
        <strain evidence="3 4">DSM 3997</strain>
    </source>
</reference>
<protein>
    <submittedName>
        <fullName evidence="3">Peptidoglycan DD-metalloendopeptidase family protein</fullName>
    </submittedName>
</protein>
<feature type="transmembrane region" description="Helical" evidence="1">
    <location>
        <begin position="51"/>
        <end position="69"/>
    </location>
</feature>
<dbReference type="SUPFAM" id="SSF51261">
    <property type="entry name" value="Duplicated hybrid motif"/>
    <property type="match status" value="1"/>
</dbReference>
<dbReference type="Gene3D" id="2.70.70.10">
    <property type="entry name" value="Glucose Permease (Domain IIA)"/>
    <property type="match status" value="1"/>
</dbReference>
<accession>A0A6I1MJB4</accession>
<dbReference type="RefSeq" id="WP_152887156.1">
    <property type="nucleotide sequence ID" value="NZ_WHJC01000009.1"/>
</dbReference>
<gene>
    <name evidence="3" type="ORF">GBZ86_01725</name>
</gene>
<keyword evidence="4" id="KW-1185">Reference proteome</keyword>
<keyword evidence="1" id="KW-0812">Transmembrane</keyword>
<dbReference type="Proteomes" id="UP000430345">
    <property type="component" value="Unassembled WGS sequence"/>
</dbReference>
<feature type="domain" description="M23ase beta-sheet core" evidence="2">
    <location>
        <begin position="167"/>
        <end position="251"/>
    </location>
</feature>
<proteinExistence type="predicted"/>